<gene>
    <name evidence="4" type="ORF">CMU51_02220</name>
</gene>
<evidence type="ECO:0000256" key="2">
    <source>
        <dbReference type="ARBA" id="ARBA00022448"/>
    </source>
</evidence>
<dbReference type="Gene3D" id="2.40.50.100">
    <property type="match status" value="1"/>
</dbReference>
<comment type="similarity">
    <text evidence="1">Belongs to the membrane fusion protein (MFP) (TC 8.A.1) family.</text>
</comment>
<dbReference type="GO" id="GO:0016020">
    <property type="term" value="C:membrane"/>
    <property type="evidence" value="ECO:0007669"/>
    <property type="project" value="InterPro"/>
</dbReference>
<dbReference type="GO" id="GO:0060003">
    <property type="term" value="P:copper ion export"/>
    <property type="evidence" value="ECO:0007669"/>
    <property type="project" value="TreeGrafter"/>
</dbReference>
<evidence type="ECO:0000256" key="1">
    <source>
        <dbReference type="ARBA" id="ARBA00009477"/>
    </source>
</evidence>
<dbReference type="GO" id="GO:0015679">
    <property type="term" value="P:plasma membrane copper ion transport"/>
    <property type="evidence" value="ECO:0007669"/>
    <property type="project" value="TreeGrafter"/>
</dbReference>
<dbReference type="Pfam" id="PF25973">
    <property type="entry name" value="BSH_CzcB"/>
    <property type="match status" value="1"/>
</dbReference>
<dbReference type="NCBIfam" id="TIGR01730">
    <property type="entry name" value="RND_mfp"/>
    <property type="match status" value="1"/>
</dbReference>
<evidence type="ECO:0000259" key="3">
    <source>
        <dbReference type="Pfam" id="PF25973"/>
    </source>
</evidence>
<comment type="caution">
    <text evidence="4">The sequence shown here is derived from an EMBL/GenBank/DDBJ whole genome shotgun (WGS) entry which is preliminary data.</text>
</comment>
<accession>A0AAE4NYK2</accession>
<dbReference type="PROSITE" id="PS51257">
    <property type="entry name" value="PROKAR_LIPOPROTEIN"/>
    <property type="match status" value="1"/>
</dbReference>
<protein>
    <submittedName>
        <fullName evidence="4">Efflux transporter periplasmic adaptor subunit</fullName>
    </submittedName>
</protein>
<dbReference type="Gene3D" id="2.40.420.20">
    <property type="match status" value="1"/>
</dbReference>
<dbReference type="InterPro" id="IPR006143">
    <property type="entry name" value="RND_pump_MFP"/>
</dbReference>
<dbReference type="GO" id="GO:0022857">
    <property type="term" value="F:transmembrane transporter activity"/>
    <property type="evidence" value="ECO:0007669"/>
    <property type="project" value="InterPro"/>
</dbReference>
<dbReference type="Proteomes" id="UP001189000">
    <property type="component" value="Unassembled WGS sequence"/>
</dbReference>
<organism evidence="4 5">
    <name type="scientific">Elizabethkingia anophelis</name>
    <dbReference type="NCBI Taxonomy" id="1117645"/>
    <lineage>
        <taxon>Bacteria</taxon>
        <taxon>Pseudomonadati</taxon>
        <taxon>Bacteroidota</taxon>
        <taxon>Flavobacteriia</taxon>
        <taxon>Flavobacteriales</taxon>
        <taxon>Weeksellaceae</taxon>
        <taxon>Elizabethkingia</taxon>
    </lineage>
</organism>
<reference evidence="4" key="1">
    <citation type="submission" date="2023-02" db="EMBL/GenBank/DDBJ databases">
        <title>Elizabethkingia anophelis draft genomes.</title>
        <authorList>
            <person name="Nicholson A.C."/>
            <person name="Whitney A.M."/>
            <person name="Humrighouse B.W."/>
            <person name="Villarma A."/>
            <person name="Bell M."/>
            <person name="Mcquiston J."/>
        </authorList>
    </citation>
    <scope>NUCLEOTIDE SEQUENCE</scope>
    <source>
        <strain evidence="4">B4955</strain>
    </source>
</reference>
<dbReference type="InterPro" id="IPR058647">
    <property type="entry name" value="BSH_CzcB-like"/>
</dbReference>
<dbReference type="EMBL" id="NWGY01000003">
    <property type="protein sequence ID" value="MDV3662870.1"/>
    <property type="molecule type" value="Genomic_DNA"/>
</dbReference>
<dbReference type="Gene3D" id="1.10.287.470">
    <property type="entry name" value="Helix hairpin bin"/>
    <property type="match status" value="1"/>
</dbReference>
<dbReference type="PANTHER" id="PTHR30097:SF4">
    <property type="entry name" value="SLR6042 PROTEIN"/>
    <property type="match status" value="1"/>
</dbReference>
<keyword evidence="2" id="KW-0813">Transport</keyword>
<sequence length="378" mass="41975">MNKIFLIILTTAVISSCSKEAPAEKKAVHTTENQVVLNDTQYKNAGIETGVLEGKETASGIMVTGSIDIPPQSVASVSAPFGGYIKYTKWMPGEHIGKGQVLASIENPELVQIQQDYLLAKSNLEYSQKDYLRQRDLNQSQASSDKVMQQALNQRNNHMINMRALGEKLRIAGINPEALTANNIKRVTSVVSPIDGYISSVNVNIGQYVSPADKLFEIVNTSDIHLVLKVFEKDLDKISMDQQVIAYTNQNPEKKYTARIVLISKDFAADRSVLIHCHFQNYEPHLLPGTFMNAEIETNSRASLAIPDSGVVAFEGKQYIFEEVKPKTYKMIPVKTGNSEHGFTEVTGLTSEQTSKKWVTKGAYNLLMALKNVEDEEE</sequence>
<dbReference type="AlphaFoldDB" id="A0AAE4NYK2"/>
<feature type="domain" description="CzcB-like barrel-sandwich hybrid" evidence="3">
    <location>
        <begin position="74"/>
        <end position="219"/>
    </location>
</feature>
<dbReference type="PANTHER" id="PTHR30097">
    <property type="entry name" value="CATION EFFLUX SYSTEM PROTEIN CUSB"/>
    <property type="match status" value="1"/>
</dbReference>
<dbReference type="InterPro" id="IPR051909">
    <property type="entry name" value="MFP_Cation_Efflux"/>
</dbReference>
<proteinExistence type="inferred from homology"/>
<dbReference type="GO" id="GO:0030313">
    <property type="term" value="C:cell envelope"/>
    <property type="evidence" value="ECO:0007669"/>
    <property type="project" value="TreeGrafter"/>
</dbReference>
<dbReference type="SUPFAM" id="SSF111369">
    <property type="entry name" value="HlyD-like secretion proteins"/>
    <property type="match status" value="1"/>
</dbReference>
<dbReference type="Gene3D" id="2.40.30.170">
    <property type="match status" value="1"/>
</dbReference>
<evidence type="ECO:0000313" key="5">
    <source>
        <dbReference type="Proteomes" id="UP001189000"/>
    </source>
</evidence>
<name>A0AAE4NYK2_9FLAO</name>
<evidence type="ECO:0000313" key="4">
    <source>
        <dbReference type="EMBL" id="MDV3662870.1"/>
    </source>
</evidence>